<dbReference type="AlphaFoldDB" id="Q2KFQ9"/>
<organism evidence="1">
    <name type="scientific">Pyricularia oryzae (strain 70-15 / ATCC MYA-4617 / FGSC 8958)</name>
    <name type="common">Rice blast fungus</name>
    <name type="synonym">Magnaporthe oryzae</name>
    <dbReference type="NCBI Taxonomy" id="242507"/>
    <lineage>
        <taxon>Eukaryota</taxon>
        <taxon>Fungi</taxon>
        <taxon>Dikarya</taxon>
        <taxon>Ascomycota</taxon>
        <taxon>Pezizomycotina</taxon>
        <taxon>Sordariomycetes</taxon>
        <taxon>Sordariomycetidae</taxon>
        <taxon>Magnaporthales</taxon>
        <taxon>Pyriculariaceae</taxon>
        <taxon>Pyricularia</taxon>
    </lineage>
</organism>
<proteinExistence type="predicted"/>
<reference evidence="1" key="1">
    <citation type="submission" date="2005-01" db="EMBL/GenBank/DDBJ databases">
        <title>The sequence of Magnaporthe grisea chromosome 7.</title>
        <authorList>
            <person name="Thon M.R."/>
            <person name="Pan H."/>
            <person name="Diener A."/>
            <person name="Papalas J."/>
            <person name="Taro A."/>
            <person name="Mitchell T."/>
            <person name="Dean R.A."/>
        </authorList>
    </citation>
    <scope>NUCLEOTIDE SEQUENCE</scope>
    <source>
        <strain evidence="1">70-15</strain>
    </source>
</reference>
<sequence length="18" mass="2022">MPTARIIKPGYGHQKDLP</sequence>
<dbReference type="EMBL" id="CM000230">
    <property type="protein sequence ID" value="EAQ71219.1"/>
    <property type="molecule type" value="Genomic_DNA"/>
</dbReference>
<name>Q2KFQ9_PYRO7</name>
<accession>Q2KFQ9</accession>
<protein>
    <submittedName>
        <fullName evidence="1">Uncharacterized protein</fullName>
    </submittedName>
</protein>
<evidence type="ECO:0000313" key="1">
    <source>
        <dbReference type="EMBL" id="EAQ71219.1"/>
    </source>
</evidence>
<gene>
    <name evidence="1" type="ORF">MGCH7_ch7g626</name>
</gene>